<keyword evidence="3" id="KW-0460">Magnesium</keyword>
<evidence type="ECO:0000313" key="5">
    <source>
        <dbReference type="EMBL" id="EAY22038.1"/>
    </source>
</evidence>
<dbReference type="STRING" id="5722.A2DBZ7"/>
<dbReference type="EMBL" id="DS113186">
    <property type="protein sequence ID" value="EAY22038.1"/>
    <property type="molecule type" value="Genomic_DNA"/>
</dbReference>
<keyword evidence="6" id="KW-1185">Reference proteome</keyword>
<dbReference type="eggNOG" id="KOG2914">
    <property type="taxonomic scope" value="Eukaryota"/>
</dbReference>
<dbReference type="InterPro" id="IPR036412">
    <property type="entry name" value="HAD-like_sf"/>
</dbReference>
<dbReference type="SFLD" id="SFLDS00003">
    <property type="entry name" value="Haloacid_Dehalogenase"/>
    <property type="match status" value="1"/>
</dbReference>
<dbReference type="PANTHER" id="PTHR46193:SF18">
    <property type="entry name" value="HEXITOL PHOSPHATASE B"/>
    <property type="match status" value="1"/>
</dbReference>
<reference evidence="5" key="1">
    <citation type="submission" date="2006-10" db="EMBL/GenBank/DDBJ databases">
        <authorList>
            <person name="Amadeo P."/>
            <person name="Zhao Q."/>
            <person name="Wortman J."/>
            <person name="Fraser-Liggett C."/>
            <person name="Carlton J."/>
        </authorList>
    </citation>
    <scope>NUCLEOTIDE SEQUENCE</scope>
    <source>
        <strain evidence="5">G3</strain>
    </source>
</reference>
<dbReference type="PANTHER" id="PTHR46193">
    <property type="entry name" value="6-PHOSPHOGLUCONATE PHOSPHATASE"/>
    <property type="match status" value="1"/>
</dbReference>
<organism evidence="5 6">
    <name type="scientific">Trichomonas vaginalis (strain ATCC PRA-98 / G3)</name>
    <dbReference type="NCBI Taxonomy" id="412133"/>
    <lineage>
        <taxon>Eukaryota</taxon>
        <taxon>Metamonada</taxon>
        <taxon>Parabasalia</taxon>
        <taxon>Trichomonadida</taxon>
        <taxon>Trichomonadidae</taxon>
        <taxon>Trichomonas</taxon>
    </lineage>
</organism>
<comment type="cofactor">
    <cofactor evidence="1">
        <name>Mg(2+)</name>
        <dbReference type="ChEBI" id="CHEBI:18420"/>
    </cofactor>
</comment>
<dbReference type="CDD" id="cd07505">
    <property type="entry name" value="HAD_BPGM-like"/>
    <property type="match status" value="1"/>
</dbReference>
<evidence type="ECO:0000256" key="1">
    <source>
        <dbReference type="ARBA" id="ARBA00001946"/>
    </source>
</evidence>
<evidence type="ECO:0000313" key="6">
    <source>
        <dbReference type="Proteomes" id="UP000001542"/>
    </source>
</evidence>
<keyword evidence="2" id="KW-0479">Metal-binding</keyword>
<dbReference type="VEuPathDB" id="TrichDB:TVAG_456730"/>
<dbReference type="Gene3D" id="3.40.50.1000">
    <property type="entry name" value="HAD superfamily/HAD-like"/>
    <property type="match status" value="1"/>
</dbReference>
<evidence type="ECO:0000256" key="3">
    <source>
        <dbReference type="ARBA" id="ARBA00022842"/>
    </source>
</evidence>
<dbReference type="GO" id="GO:0046872">
    <property type="term" value="F:metal ion binding"/>
    <property type="evidence" value="ECO:0007669"/>
    <property type="project" value="UniProtKB-KW"/>
</dbReference>
<dbReference type="AlphaFoldDB" id="A2DBZ7"/>
<dbReference type="Proteomes" id="UP000001542">
    <property type="component" value="Unassembled WGS sequence"/>
</dbReference>
<dbReference type="InterPro" id="IPR023214">
    <property type="entry name" value="HAD_sf"/>
</dbReference>
<reference evidence="5" key="2">
    <citation type="journal article" date="2007" name="Science">
        <title>Draft genome sequence of the sexually transmitted pathogen Trichomonas vaginalis.</title>
        <authorList>
            <person name="Carlton J.M."/>
            <person name="Hirt R.P."/>
            <person name="Silva J.C."/>
            <person name="Delcher A.L."/>
            <person name="Schatz M."/>
            <person name="Zhao Q."/>
            <person name="Wortman J.R."/>
            <person name="Bidwell S.L."/>
            <person name="Alsmark U.C.M."/>
            <person name="Besteiro S."/>
            <person name="Sicheritz-Ponten T."/>
            <person name="Noel C.J."/>
            <person name="Dacks J.B."/>
            <person name="Foster P.G."/>
            <person name="Simillion C."/>
            <person name="Van de Peer Y."/>
            <person name="Miranda-Saavedra D."/>
            <person name="Barton G.J."/>
            <person name="Westrop G.D."/>
            <person name="Mueller S."/>
            <person name="Dessi D."/>
            <person name="Fiori P.L."/>
            <person name="Ren Q."/>
            <person name="Paulsen I."/>
            <person name="Zhang H."/>
            <person name="Bastida-Corcuera F.D."/>
            <person name="Simoes-Barbosa A."/>
            <person name="Brown M.T."/>
            <person name="Hayes R.D."/>
            <person name="Mukherjee M."/>
            <person name="Okumura C.Y."/>
            <person name="Schneider R."/>
            <person name="Smith A.J."/>
            <person name="Vanacova S."/>
            <person name="Villalvazo M."/>
            <person name="Haas B.J."/>
            <person name="Pertea M."/>
            <person name="Feldblyum T.V."/>
            <person name="Utterback T.R."/>
            <person name="Shu C.L."/>
            <person name="Osoegawa K."/>
            <person name="de Jong P.J."/>
            <person name="Hrdy I."/>
            <person name="Horvathova L."/>
            <person name="Zubacova Z."/>
            <person name="Dolezal P."/>
            <person name="Malik S.B."/>
            <person name="Logsdon J.M. Jr."/>
            <person name="Henze K."/>
            <person name="Gupta A."/>
            <person name="Wang C.C."/>
            <person name="Dunne R.L."/>
            <person name="Upcroft J.A."/>
            <person name="Upcroft P."/>
            <person name="White O."/>
            <person name="Salzberg S.L."/>
            <person name="Tang P."/>
            <person name="Chiu C.-H."/>
            <person name="Lee Y.-S."/>
            <person name="Embley T.M."/>
            <person name="Coombs G.H."/>
            <person name="Mottram J.C."/>
            <person name="Tachezy J."/>
            <person name="Fraser-Liggett C.M."/>
            <person name="Johnson P.J."/>
        </authorList>
    </citation>
    <scope>NUCLEOTIDE SEQUENCE [LARGE SCALE GENOMIC DNA]</scope>
    <source>
        <strain evidence="5">G3</strain>
    </source>
</reference>
<dbReference type="SFLD" id="SFLDG01129">
    <property type="entry name" value="C1.5:_HAD__Beta-PGM__Phosphata"/>
    <property type="match status" value="1"/>
</dbReference>
<dbReference type="Pfam" id="PF00702">
    <property type="entry name" value="Hydrolase"/>
    <property type="match status" value="1"/>
</dbReference>
<dbReference type="SUPFAM" id="SSF56784">
    <property type="entry name" value="HAD-like"/>
    <property type="match status" value="1"/>
</dbReference>
<dbReference type="OrthoDB" id="40579at2759"/>
<accession>A2DBZ7</accession>
<dbReference type="InterPro" id="IPR006439">
    <property type="entry name" value="HAD-SF_hydro_IA"/>
</dbReference>
<keyword evidence="4" id="KW-0119">Carbohydrate metabolism</keyword>
<keyword evidence="5" id="KW-0378">Hydrolase</keyword>
<name>A2DBZ7_TRIV3</name>
<dbReference type="RefSeq" id="XP_001583024.1">
    <property type="nucleotide sequence ID" value="XM_001582974.1"/>
</dbReference>
<dbReference type="KEGG" id="tva:5467591"/>
<dbReference type="NCBIfam" id="TIGR01509">
    <property type="entry name" value="HAD-SF-IA-v3"/>
    <property type="match status" value="1"/>
</dbReference>
<dbReference type="InParanoid" id="A2DBZ7"/>
<dbReference type="SMR" id="A2DBZ7"/>
<protein>
    <submittedName>
        <fullName evidence="5">Haloacid dehalogenase-like hydrolase family protein</fullName>
    </submittedName>
</protein>
<proteinExistence type="predicted"/>
<dbReference type="OMA" id="KVHAAAW"/>
<dbReference type="InterPro" id="IPR023198">
    <property type="entry name" value="PGP-like_dom2"/>
</dbReference>
<gene>
    <name evidence="5" type="ORF">TVAG_456730</name>
</gene>
<dbReference type="InterPro" id="IPR051600">
    <property type="entry name" value="Beta-PGM-like"/>
</dbReference>
<dbReference type="Gene3D" id="1.10.150.240">
    <property type="entry name" value="Putative phosphatase, domain 2"/>
    <property type="match status" value="1"/>
</dbReference>
<sequence length="225" mass="25539">MEAVIFDFNGTLFWDTEKHVYAWKLLSEKLRGYPFTHEEDLLLTGRTNYQLLEYIYGHPIDRAEADKIALDKEAFYRDLVRNDKENSHLAPGAPELLSYLRDNKVPITVATSSEITNVSFFIDFFNLKQYFDTSKFVFDQGQFPGKPAPDIYILAAKTLGVDPSKCIVFEDTASGIKSAHDAGIGQIYAIVTPITKDKLKDLPGVTGVIENFNEFDRFVLSINHK</sequence>
<evidence type="ECO:0000256" key="2">
    <source>
        <dbReference type="ARBA" id="ARBA00022723"/>
    </source>
</evidence>
<dbReference type="VEuPathDB" id="TrichDB:TVAGG3_0264080"/>
<dbReference type="GO" id="GO:0016791">
    <property type="term" value="F:phosphatase activity"/>
    <property type="evidence" value="ECO:0000318"/>
    <property type="project" value="GO_Central"/>
</dbReference>
<evidence type="ECO:0000256" key="4">
    <source>
        <dbReference type="ARBA" id="ARBA00023277"/>
    </source>
</evidence>